<feature type="coiled-coil region" evidence="1">
    <location>
        <begin position="193"/>
        <end position="220"/>
    </location>
</feature>
<keyword evidence="1" id="KW-0175">Coiled coil</keyword>
<evidence type="ECO:0000313" key="3">
    <source>
        <dbReference type="EMBL" id="ARE88786.1"/>
    </source>
</evidence>
<dbReference type="EMBL" id="CP020559">
    <property type="protein sequence ID" value="ARE88786.1"/>
    <property type="molecule type" value="Genomic_DNA"/>
</dbReference>
<proteinExistence type="predicted"/>
<name>A0AAC9WHC5_9CLOT</name>
<evidence type="ECO:0000313" key="2">
    <source>
        <dbReference type="EMBL" id="AOY78135.1"/>
    </source>
</evidence>
<gene>
    <name evidence="2" type="ORF">BJL90_21075</name>
    <name evidence="3" type="ORF">CLFO_31920</name>
</gene>
<dbReference type="RefSeq" id="WP_070972784.1">
    <property type="nucleotide sequence ID" value="NZ_CP017603.1"/>
</dbReference>
<dbReference type="SUPFAM" id="SSF54001">
    <property type="entry name" value="Cysteine proteinases"/>
    <property type="match status" value="1"/>
</dbReference>
<dbReference type="KEGG" id="cfm:BJL90_21075"/>
<evidence type="ECO:0000313" key="4">
    <source>
        <dbReference type="Proteomes" id="UP000177894"/>
    </source>
</evidence>
<dbReference type="Proteomes" id="UP000177894">
    <property type="component" value="Chromosome"/>
</dbReference>
<dbReference type="InterPro" id="IPR038765">
    <property type="entry name" value="Papain-like_cys_pep_sf"/>
</dbReference>
<organism evidence="3 5">
    <name type="scientific">Clostridium formicaceticum</name>
    <dbReference type="NCBI Taxonomy" id="1497"/>
    <lineage>
        <taxon>Bacteria</taxon>
        <taxon>Bacillati</taxon>
        <taxon>Bacillota</taxon>
        <taxon>Clostridia</taxon>
        <taxon>Eubacteriales</taxon>
        <taxon>Clostridiaceae</taxon>
        <taxon>Clostridium</taxon>
    </lineage>
</organism>
<dbReference type="Proteomes" id="UP000192478">
    <property type="component" value="Chromosome"/>
</dbReference>
<reference evidence="2 4" key="1">
    <citation type="submission" date="2016-10" db="EMBL/GenBank/DDBJ databases">
        <title>Complete Genome Sequence of Acetogen Clostridium formicoaceticum ATCC 27076.</title>
        <authorList>
            <person name="Bao T."/>
            <person name="Cheng C."/>
            <person name="Zhao J."/>
            <person name="Yang S.-T."/>
            <person name="Wang J."/>
            <person name="Wang M."/>
        </authorList>
    </citation>
    <scope>NUCLEOTIDE SEQUENCE [LARGE SCALE GENOMIC DNA]</scope>
    <source>
        <strain evidence="2 4">ATCC 27076</strain>
    </source>
</reference>
<keyword evidence="4" id="KW-1185">Reference proteome</keyword>
<sequence>MKNIKFDDLYPGDVLLCRGEGWLSDLILLFDGGTYSHAALYAGKEGDNHYVIQATQKGILKTAPDILSCEIFIDVFRFNKKNHKLGEKEYPYQPIISVGQHYVDEKTKYAFDHLIFLAILGITREIPLDITSKKIMRSILDNATAYLFKLLDKGTTPMVCSELVYRCFDEADSEKKYQLTIEALTLEDFKGILDKEALKIESTNEVVEELDKELIQAKQKFMEVWRKVKQEENTMHALPLDPVSACVTPKDIEKSPDLEKLGRLQL</sequence>
<dbReference type="AlphaFoldDB" id="A0AAC9WHC5"/>
<dbReference type="Gene3D" id="3.90.1720.10">
    <property type="entry name" value="endopeptidase domain like (from Nostoc punctiforme)"/>
    <property type="match status" value="1"/>
</dbReference>
<reference evidence="3 5" key="2">
    <citation type="submission" date="2017-03" db="EMBL/GenBank/DDBJ databases">
        <title>Complete sequence of Clostridium formicaceticum DSM 92.</title>
        <authorList>
            <person name="Poehlein A."/>
            <person name="Karl M."/>
            <person name="Bengelsdorf F.R."/>
            <person name="Duerre P."/>
            <person name="Daniel R."/>
        </authorList>
    </citation>
    <scope>NUCLEOTIDE SEQUENCE [LARGE SCALE GENOMIC DNA]</scope>
    <source>
        <strain evidence="3 5">DSM 92</strain>
    </source>
</reference>
<evidence type="ECO:0000313" key="5">
    <source>
        <dbReference type="Proteomes" id="UP000192478"/>
    </source>
</evidence>
<evidence type="ECO:0000256" key="1">
    <source>
        <dbReference type="SAM" id="Coils"/>
    </source>
</evidence>
<dbReference type="EMBL" id="CP017603">
    <property type="protein sequence ID" value="AOY78135.1"/>
    <property type="molecule type" value="Genomic_DNA"/>
</dbReference>
<protein>
    <submittedName>
        <fullName evidence="3">Uncharacterized protein</fullName>
    </submittedName>
</protein>
<accession>A0AAC9WHC5</accession>